<keyword evidence="3" id="KW-0347">Helicase</keyword>
<evidence type="ECO:0000256" key="3">
    <source>
        <dbReference type="ARBA" id="ARBA00022806"/>
    </source>
</evidence>
<keyword evidence="7" id="KW-1185">Reference proteome</keyword>
<sequence length="111" mass="12110">TQIAKMLVEKAGVDQGSIVVLSPYNAQVSEIKEELINKNLGKITATTITKSQGSEWRYVILSTVCSVPRTELEKEPDGAWMSKHVGFVGDPHQINVAITRAKEGLCIIGED</sequence>
<dbReference type="InterPro" id="IPR027417">
    <property type="entry name" value="P-loop_NTPase"/>
</dbReference>
<reference evidence="6 7" key="1">
    <citation type="submission" date="2021-06" db="EMBL/GenBank/DDBJ databases">
        <authorList>
            <person name="Palmer J.M."/>
        </authorList>
    </citation>
    <scope>NUCLEOTIDE SEQUENCE [LARGE SCALE GENOMIC DNA]</scope>
    <source>
        <strain evidence="6 7">XC_2019</strain>
        <tissue evidence="6">Muscle</tissue>
    </source>
</reference>
<organism evidence="6 7">
    <name type="scientific">Xenoophorus captivus</name>
    <dbReference type="NCBI Taxonomy" id="1517983"/>
    <lineage>
        <taxon>Eukaryota</taxon>
        <taxon>Metazoa</taxon>
        <taxon>Chordata</taxon>
        <taxon>Craniata</taxon>
        <taxon>Vertebrata</taxon>
        <taxon>Euteleostomi</taxon>
        <taxon>Actinopterygii</taxon>
        <taxon>Neopterygii</taxon>
        <taxon>Teleostei</taxon>
        <taxon>Neoteleostei</taxon>
        <taxon>Acanthomorphata</taxon>
        <taxon>Ovalentaria</taxon>
        <taxon>Atherinomorphae</taxon>
        <taxon>Cyprinodontiformes</taxon>
        <taxon>Goodeidae</taxon>
        <taxon>Xenoophorus</taxon>
    </lineage>
</organism>
<dbReference type="Proteomes" id="UP001434883">
    <property type="component" value="Unassembled WGS sequence"/>
</dbReference>
<evidence type="ECO:0000256" key="2">
    <source>
        <dbReference type="ARBA" id="ARBA00022801"/>
    </source>
</evidence>
<dbReference type="InterPro" id="IPR050534">
    <property type="entry name" value="Coronavir_polyprotein_1ab"/>
</dbReference>
<evidence type="ECO:0000313" key="7">
    <source>
        <dbReference type="Proteomes" id="UP001434883"/>
    </source>
</evidence>
<gene>
    <name evidence="6" type="ORF">XENOCAPTIV_012848</name>
</gene>
<dbReference type="SUPFAM" id="SSF52540">
    <property type="entry name" value="P-loop containing nucleoside triphosphate hydrolases"/>
    <property type="match status" value="1"/>
</dbReference>
<protein>
    <recommendedName>
        <fullName evidence="5">DNA2/NAM7 helicase-like C-terminal domain-containing protein</fullName>
    </recommendedName>
</protein>
<dbReference type="PANTHER" id="PTHR43788:SF9">
    <property type="entry name" value="HELICASE WITH ZINC FINGER DOMAIN 2"/>
    <property type="match status" value="1"/>
</dbReference>
<dbReference type="InterPro" id="IPR047187">
    <property type="entry name" value="SF1_C_Upf1"/>
</dbReference>
<evidence type="ECO:0000313" key="6">
    <source>
        <dbReference type="EMBL" id="MEQ2216229.1"/>
    </source>
</evidence>
<evidence type="ECO:0000256" key="1">
    <source>
        <dbReference type="ARBA" id="ARBA00022741"/>
    </source>
</evidence>
<evidence type="ECO:0000256" key="4">
    <source>
        <dbReference type="ARBA" id="ARBA00022840"/>
    </source>
</evidence>
<accession>A0ABV0S6M9</accession>
<keyword evidence="2" id="KW-0378">Hydrolase</keyword>
<dbReference type="Gene3D" id="3.40.50.300">
    <property type="entry name" value="P-loop containing nucleotide triphosphate hydrolases"/>
    <property type="match status" value="1"/>
</dbReference>
<feature type="non-terminal residue" evidence="6">
    <location>
        <position position="1"/>
    </location>
</feature>
<dbReference type="PANTHER" id="PTHR43788">
    <property type="entry name" value="DNA2/NAM7 HELICASE FAMILY MEMBER"/>
    <property type="match status" value="1"/>
</dbReference>
<name>A0ABV0S6M9_9TELE</name>
<keyword evidence="1" id="KW-0547">Nucleotide-binding</keyword>
<dbReference type="CDD" id="cd18808">
    <property type="entry name" value="SF1_C_Upf1"/>
    <property type="match status" value="1"/>
</dbReference>
<evidence type="ECO:0000259" key="5">
    <source>
        <dbReference type="Pfam" id="PF13087"/>
    </source>
</evidence>
<keyword evidence="4" id="KW-0067">ATP-binding</keyword>
<dbReference type="EMBL" id="JAHRIN010069910">
    <property type="protein sequence ID" value="MEQ2216229.1"/>
    <property type="molecule type" value="Genomic_DNA"/>
</dbReference>
<dbReference type="Pfam" id="PF13087">
    <property type="entry name" value="AAA_12"/>
    <property type="match status" value="1"/>
</dbReference>
<feature type="domain" description="DNA2/NAM7 helicase-like C-terminal" evidence="5">
    <location>
        <begin position="5"/>
        <end position="110"/>
    </location>
</feature>
<proteinExistence type="predicted"/>
<comment type="caution">
    <text evidence="6">The sequence shown here is derived from an EMBL/GenBank/DDBJ whole genome shotgun (WGS) entry which is preliminary data.</text>
</comment>
<dbReference type="InterPro" id="IPR041679">
    <property type="entry name" value="DNA2/NAM7-like_C"/>
</dbReference>